<keyword evidence="2 7" id="KW-0732">Signal</keyword>
<feature type="signal peptide" evidence="7">
    <location>
        <begin position="1"/>
        <end position="23"/>
    </location>
</feature>
<evidence type="ECO:0000256" key="5">
    <source>
        <dbReference type="RuleBase" id="RU004004"/>
    </source>
</evidence>
<evidence type="ECO:0000256" key="2">
    <source>
        <dbReference type="ARBA" id="ARBA00022729"/>
    </source>
</evidence>
<evidence type="ECO:0000256" key="7">
    <source>
        <dbReference type="SAM" id="SignalP"/>
    </source>
</evidence>
<evidence type="ECO:0000313" key="10">
    <source>
        <dbReference type="EMBL" id="QYM78329.1"/>
    </source>
</evidence>
<dbReference type="EMBL" id="CP080507">
    <property type="protein sequence ID" value="QYM78329.1"/>
    <property type="molecule type" value="Genomic_DNA"/>
</dbReference>
<protein>
    <submittedName>
        <fullName evidence="10">Type II secretory pathway, component PulD</fullName>
    </submittedName>
</protein>
<gene>
    <name evidence="10" type="ORF">K0B96_13615</name>
</gene>
<evidence type="ECO:0000313" key="11">
    <source>
        <dbReference type="Proteomes" id="UP000825051"/>
    </source>
</evidence>
<evidence type="ECO:0000259" key="9">
    <source>
        <dbReference type="Pfam" id="PF03958"/>
    </source>
</evidence>
<comment type="subcellular location">
    <subcellularLocation>
        <location evidence="5">Cell outer membrane</location>
    </subcellularLocation>
    <subcellularLocation>
        <location evidence="1">Membrane</location>
    </subcellularLocation>
</comment>
<feature type="region of interest" description="Disordered" evidence="6">
    <location>
        <begin position="651"/>
        <end position="683"/>
    </location>
</feature>
<dbReference type="GO" id="GO:0009279">
    <property type="term" value="C:cell outer membrane"/>
    <property type="evidence" value="ECO:0007669"/>
    <property type="project" value="UniProtKB-SubCell"/>
</dbReference>
<dbReference type="Pfam" id="PF03958">
    <property type="entry name" value="Secretin_N"/>
    <property type="match status" value="3"/>
</dbReference>
<dbReference type="GO" id="GO:0015627">
    <property type="term" value="C:type II protein secretion system complex"/>
    <property type="evidence" value="ECO:0007669"/>
    <property type="project" value="TreeGrafter"/>
</dbReference>
<dbReference type="InterPro" id="IPR004846">
    <property type="entry name" value="T2SS/T3SS_dom"/>
</dbReference>
<dbReference type="Gene3D" id="3.55.50.30">
    <property type="match status" value="1"/>
</dbReference>
<keyword evidence="11" id="KW-1185">Reference proteome</keyword>
<dbReference type="InterPro" id="IPR001775">
    <property type="entry name" value="GspD/PilQ"/>
</dbReference>
<dbReference type="Pfam" id="PF00263">
    <property type="entry name" value="Secretin"/>
    <property type="match status" value="1"/>
</dbReference>
<feature type="domain" description="NolW-like" evidence="9">
    <location>
        <begin position="285"/>
        <end position="394"/>
    </location>
</feature>
<feature type="chain" id="PRO_5034149231" evidence="7">
    <location>
        <begin position="24"/>
        <end position="683"/>
    </location>
</feature>
<reference evidence="10" key="1">
    <citation type="submission" date="2021-08" db="EMBL/GenBank/DDBJ databases">
        <title>Genome of a novel bacterium of the phylum Verrucomicrobia, Oleiharenicola sp. KSB-15.</title>
        <authorList>
            <person name="Chung J.-H."/>
            <person name="Ahn J.-H."/>
            <person name="Yoon Y."/>
            <person name="Kim D.-Y."/>
            <person name="An S.-H."/>
            <person name="Park I."/>
            <person name="Yeon J."/>
        </authorList>
    </citation>
    <scope>NUCLEOTIDE SEQUENCE</scope>
    <source>
        <strain evidence="10">KSB-15</strain>
    </source>
</reference>
<proteinExistence type="inferred from homology"/>
<dbReference type="RefSeq" id="WP_220161433.1">
    <property type="nucleotide sequence ID" value="NZ_CP080507.1"/>
</dbReference>
<dbReference type="Gene3D" id="3.30.1370.120">
    <property type="match status" value="3"/>
</dbReference>
<dbReference type="Proteomes" id="UP000825051">
    <property type="component" value="Chromosome"/>
</dbReference>
<dbReference type="PRINTS" id="PR00811">
    <property type="entry name" value="BCTERIALGSPD"/>
</dbReference>
<accession>A0A8F9TSC5</accession>
<evidence type="ECO:0000256" key="6">
    <source>
        <dbReference type="SAM" id="MobiDB-lite"/>
    </source>
</evidence>
<evidence type="ECO:0000256" key="3">
    <source>
        <dbReference type="ARBA" id="ARBA00023136"/>
    </source>
</evidence>
<name>A0A8F9TSC5_9BACT</name>
<keyword evidence="3" id="KW-0472">Membrane</keyword>
<dbReference type="AlphaFoldDB" id="A0A8F9TSC5"/>
<dbReference type="InterPro" id="IPR050810">
    <property type="entry name" value="Bact_Secretion_Sys_Channel"/>
</dbReference>
<evidence type="ECO:0000256" key="4">
    <source>
        <dbReference type="RuleBase" id="RU004003"/>
    </source>
</evidence>
<feature type="domain" description="Type II/III secretion system secretin-like" evidence="8">
    <location>
        <begin position="479"/>
        <end position="648"/>
    </location>
</feature>
<evidence type="ECO:0000259" key="8">
    <source>
        <dbReference type="Pfam" id="PF00263"/>
    </source>
</evidence>
<sequence>MSLRFLRLLSVALPVVLLSPAWAQPSTPPARTASPAPEEETIQSIKLSDAPLETVLQLLEQWTGRTILRPQTLPTATYTLNIVRPMPKSEAIHALETILSMNQIGLSPMGDRFLKVTALAQTRTEAPEMLTGSALDLPPSGRVMSKVFQLDFLRVSEFIPQINTLLNPQMGGPVIFDKTNAALITDSVSNLQRVETLVRELDKPITANMTPRFYPLHFAKASDLVNKLRALFQGPLQGQLGSATTYTADDRTNQVIVIADRRQREFFDDLIAKLDVKAEPNTRNEVIYLKHASSKDVSTLLSQLVSGQNNAAKSTGAGGSLRPGQVVTPNQPAGTPAAPATNASATLAGLGIDNTTEFSSLVTIIPDERSNAVIVSGTVDDVRLIRELVEKIDIVLAQVKIEVIIAEVTLNDNDKSGIASLGLTIGQNPKNGKTQITNFSSGSVSSTGGVTSGIAGWAITGGVVNPLAFQAFLGDTGANSNVKILSAPTIMAVHNKEAEIIVGQSQPIITGSTSSPISSGVTTANSLVTSSQVTYKDIAIDLKVTPLIGDDGSIELKIDQKVDDILGNVTIDNNLQPIIGRRQATSYVNVIDGQMIVLGGLQRTKNTKDRTKLGFFHEIPILSQIFGGRNNTLERTELLLFIRPHVIRPEEGGKDARKQISEQSNRDQINDYLTPPAPSAKKK</sequence>
<organism evidence="10 11">
    <name type="scientific">Horticoccus luteus</name>
    <dbReference type="NCBI Taxonomy" id="2862869"/>
    <lineage>
        <taxon>Bacteria</taxon>
        <taxon>Pseudomonadati</taxon>
        <taxon>Verrucomicrobiota</taxon>
        <taxon>Opitutia</taxon>
        <taxon>Opitutales</taxon>
        <taxon>Opitutaceae</taxon>
        <taxon>Horticoccus</taxon>
    </lineage>
</organism>
<feature type="domain" description="NolW-like" evidence="9">
    <location>
        <begin position="145"/>
        <end position="205"/>
    </location>
</feature>
<comment type="similarity">
    <text evidence="4">Belongs to the bacterial secretin family.</text>
</comment>
<dbReference type="InterPro" id="IPR005644">
    <property type="entry name" value="NolW-like"/>
</dbReference>
<dbReference type="GO" id="GO:0009306">
    <property type="term" value="P:protein secretion"/>
    <property type="evidence" value="ECO:0007669"/>
    <property type="project" value="InterPro"/>
</dbReference>
<keyword evidence="5" id="KW-0813">Transport</keyword>
<feature type="compositionally biased region" description="Basic and acidic residues" evidence="6">
    <location>
        <begin position="651"/>
        <end position="669"/>
    </location>
</feature>
<dbReference type="InterPro" id="IPR038591">
    <property type="entry name" value="NolW-like_sf"/>
</dbReference>
<feature type="domain" description="NolW-like" evidence="9">
    <location>
        <begin position="212"/>
        <end position="277"/>
    </location>
</feature>
<dbReference type="PANTHER" id="PTHR30332">
    <property type="entry name" value="PROBABLE GENERAL SECRETION PATHWAY PROTEIN D"/>
    <property type="match status" value="1"/>
</dbReference>
<dbReference type="PANTHER" id="PTHR30332:SF24">
    <property type="entry name" value="SECRETIN GSPD-RELATED"/>
    <property type="match status" value="1"/>
</dbReference>
<dbReference type="KEGG" id="ole:K0B96_13615"/>
<evidence type="ECO:0000256" key="1">
    <source>
        <dbReference type="ARBA" id="ARBA00004370"/>
    </source>
</evidence>